<keyword evidence="8" id="KW-1185">Reference proteome</keyword>
<evidence type="ECO:0000256" key="1">
    <source>
        <dbReference type="ARBA" id="ARBA00004141"/>
    </source>
</evidence>
<evidence type="ECO:0000256" key="4">
    <source>
        <dbReference type="ARBA" id="ARBA00022989"/>
    </source>
</evidence>
<reference evidence="7" key="1">
    <citation type="submission" date="2022-01" db="EMBL/GenBank/DDBJ databases">
        <title>Comparative genomics reveals a dynamic genome evolution in the ectomycorrhizal milk-cap (Lactarius) mushrooms.</title>
        <authorList>
            <consortium name="DOE Joint Genome Institute"/>
            <person name="Lebreton A."/>
            <person name="Tang N."/>
            <person name="Kuo A."/>
            <person name="LaButti K."/>
            <person name="Drula E."/>
            <person name="Barry K."/>
            <person name="Clum A."/>
            <person name="Lipzen A."/>
            <person name="Mousain D."/>
            <person name="Ng V."/>
            <person name="Wang R."/>
            <person name="Wang X."/>
            <person name="Dai Y."/>
            <person name="Henrissat B."/>
            <person name="Grigoriev I.V."/>
            <person name="Guerin-Laguette A."/>
            <person name="Yu F."/>
            <person name="Martin F.M."/>
        </authorList>
    </citation>
    <scope>NUCLEOTIDE SEQUENCE</scope>
    <source>
        <strain evidence="7">QP</strain>
    </source>
</reference>
<gene>
    <name evidence="7" type="ORF">EDB92DRAFT_1858919</name>
</gene>
<comment type="similarity">
    <text evidence="2 6">Belongs to the DP1 family.</text>
</comment>
<keyword evidence="4" id="KW-1133">Transmembrane helix</keyword>
<dbReference type="PANTHER" id="PTHR12300">
    <property type="entry name" value="HVA22-LIKE PROTEINS"/>
    <property type="match status" value="1"/>
</dbReference>
<keyword evidence="3" id="KW-0812">Transmembrane</keyword>
<sequence length="290" mass="32704">MLVFIVSRLLTGWFVFLLPSYSTFKALKQRPLNEREVEKVACYWTVVGTLVAFEYTCRMAPELVCSAILGPFPFYWETKTLFLLFLSQFEGSTHIYKSYLEPFFVQNENDIDATIASARDETVQFLHSRISALWDIIYSFLSKTPITQQPSPFTSRDTPTNLSPQKALQSIQNLFGVATPPSFLAPSVHRSRPVSEDTSPLAHPNGVAVPAGYDVGEKCQQLRKNLGLLEQIRIRQATSLLLVFHVFKRAQKKHIVIILPCRAKGVMPRRWCLSGLTTLYSITGAPTGIN</sequence>
<evidence type="ECO:0000256" key="3">
    <source>
        <dbReference type="ARBA" id="ARBA00022692"/>
    </source>
</evidence>
<comment type="subcellular location">
    <subcellularLocation>
        <location evidence="1 6">Membrane</location>
        <topology evidence="1 6">Multi-pass membrane protein</topology>
    </subcellularLocation>
</comment>
<dbReference type="Proteomes" id="UP001201163">
    <property type="component" value="Unassembled WGS sequence"/>
</dbReference>
<protein>
    <recommendedName>
        <fullName evidence="6">Protein YOP1</fullName>
    </recommendedName>
</protein>
<evidence type="ECO:0000313" key="8">
    <source>
        <dbReference type="Proteomes" id="UP001201163"/>
    </source>
</evidence>
<proteinExistence type="inferred from homology"/>
<evidence type="ECO:0000313" key="7">
    <source>
        <dbReference type="EMBL" id="KAH8991917.1"/>
    </source>
</evidence>
<dbReference type="InterPro" id="IPR004345">
    <property type="entry name" value="TB2_DP1_HVA22"/>
</dbReference>
<comment type="caution">
    <text evidence="7">The sequence shown here is derived from an EMBL/GenBank/DDBJ whole genome shotgun (WGS) entry which is preliminary data.</text>
</comment>
<dbReference type="Pfam" id="PF03134">
    <property type="entry name" value="TB2_DP1_HVA22"/>
    <property type="match status" value="1"/>
</dbReference>
<evidence type="ECO:0000256" key="5">
    <source>
        <dbReference type="ARBA" id="ARBA00023136"/>
    </source>
</evidence>
<dbReference type="AlphaFoldDB" id="A0AAD4LLL6"/>
<keyword evidence="5" id="KW-0472">Membrane</keyword>
<dbReference type="EMBL" id="JAKELL010000024">
    <property type="protein sequence ID" value="KAH8991917.1"/>
    <property type="molecule type" value="Genomic_DNA"/>
</dbReference>
<accession>A0AAD4LLL6</accession>
<name>A0AAD4LLL6_9AGAM</name>
<evidence type="ECO:0000256" key="2">
    <source>
        <dbReference type="ARBA" id="ARBA00008573"/>
    </source>
</evidence>
<evidence type="ECO:0000256" key="6">
    <source>
        <dbReference type="RuleBase" id="RU362006"/>
    </source>
</evidence>
<dbReference type="GO" id="GO:0016020">
    <property type="term" value="C:membrane"/>
    <property type="evidence" value="ECO:0007669"/>
    <property type="project" value="UniProtKB-SubCell"/>
</dbReference>
<organism evidence="7 8">
    <name type="scientific">Lactarius akahatsu</name>
    <dbReference type="NCBI Taxonomy" id="416441"/>
    <lineage>
        <taxon>Eukaryota</taxon>
        <taxon>Fungi</taxon>
        <taxon>Dikarya</taxon>
        <taxon>Basidiomycota</taxon>
        <taxon>Agaricomycotina</taxon>
        <taxon>Agaricomycetes</taxon>
        <taxon>Russulales</taxon>
        <taxon>Russulaceae</taxon>
        <taxon>Lactarius</taxon>
    </lineage>
</organism>
<dbReference type="PANTHER" id="PTHR12300:SF161">
    <property type="entry name" value="RECEPTOR EXPRESSION-ENHANCING PROTEIN"/>
    <property type="match status" value="1"/>
</dbReference>